<dbReference type="RefSeq" id="WP_111421433.1">
    <property type="nucleotide sequence ID" value="NZ_NPEX01000226.1"/>
</dbReference>
<dbReference type="EMBL" id="NPEX01000226">
    <property type="protein sequence ID" value="RAI40590.1"/>
    <property type="molecule type" value="Genomic_DNA"/>
</dbReference>
<evidence type="ECO:0000256" key="1">
    <source>
        <dbReference type="ARBA" id="ARBA00007905"/>
    </source>
</evidence>
<comment type="similarity">
    <text evidence="1">Belongs to the aldo/keto reductase family.</text>
</comment>
<sequence>MEFVTANGATIPALGLGTWELKGRSCARTVEQALRAGYKLIDTAEIYENERDVGDGIRASGLRRSEVFVTTKIWPDHLAPRELERATKASLARLRLSEVDLLLVHWPNPRISLDETIAALCKMKQVGFARHIGVSNFTVALLDQAVKYATEPLVVNQIEWHPHLDQSKVVAASRRHGMAVVAYSPMARGGVLSEQVIRDIAVAHGKSPAQVSLRFVVQEGGVVIPRTARLDRLTENLDIFGFTLSEDEMARIRALARPGGRIVDWSGAPKWD</sequence>
<evidence type="ECO:0000259" key="8">
    <source>
        <dbReference type="Pfam" id="PF00248"/>
    </source>
</evidence>
<feature type="site" description="Lowers pKa of active site Tyr" evidence="7">
    <location>
        <position position="72"/>
    </location>
</feature>
<evidence type="ECO:0000256" key="7">
    <source>
        <dbReference type="PIRSR" id="PIRSR000097-3"/>
    </source>
</evidence>
<evidence type="ECO:0000256" key="5">
    <source>
        <dbReference type="PIRSR" id="PIRSR000097-1"/>
    </source>
</evidence>
<keyword evidence="3" id="KW-0560">Oxidoreductase</keyword>
<dbReference type="GO" id="GO:0051596">
    <property type="term" value="P:methylglyoxal catabolic process"/>
    <property type="evidence" value="ECO:0007669"/>
    <property type="project" value="TreeGrafter"/>
</dbReference>
<keyword evidence="10" id="KW-1185">Reference proteome</keyword>
<name>A0A327KNW6_9BRAD</name>
<dbReference type="InterPro" id="IPR020471">
    <property type="entry name" value="AKR"/>
</dbReference>
<dbReference type="PANTHER" id="PTHR43827:SF3">
    <property type="entry name" value="NADP-DEPENDENT OXIDOREDUCTASE DOMAIN-CONTAINING PROTEIN"/>
    <property type="match status" value="1"/>
</dbReference>
<evidence type="ECO:0000313" key="10">
    <source>
        <dbReference type="Proteomes" id="UP000249130"/>
    </source>
</evidence>
<dbReference type="Pfam" id="PF00248">
    <property type="entry name" value="Aldo_ket_red"/>
    <property type="match status" value="1"/>
</dbReference>
<evidence type="ECO:0000313" key="9">
    <source>
        <dbReference type="EMBL" id="RAI40590.1"/>
    </source>
</evidence>
<dbReference type="AlphaFoldDB" id="A0A327KNW6"/>
<dbReference type="FunFam" id="3.20.20.100:FF:000002">
    <property type="entry name" value="2,5-diketo-D-gluconic acid reductase A"/>
    <property type="match status" value="1"/>
</dbReference>
<feature type="domain" description="NADP-dependent oxidoreductase" evidence="8">
    <location>
        <begin position="14"/>
        <end position="256"/>
    </location>
</feature>
<organism evidence="9 10">
    <name type="scientific">Rhodoplanes roseus</name>
    <dbReference type="NCBI Taxonomy" id="29409"/>
    <lineage>
        <taxon>Bacteria</taxon>
        <taxon>Pseudomonadati</taxon>
        <taxon>Pseudomonadota</taxon>
        <taxon>Alphaproteobacteria</taxon>
        <taxon>Hyphomicrobiales</taxon>
        <taxon>Nitrobacteraceae</taxon>
        <taxon>Rhodoplanes</taxon>
    </lineage>
</organism>
<dbReference type="PRINTS" id="PR00069">
    <property type="entry name" value="ALDKETRDTASE"/>
</dbReference>
<comment type="caution">
    <text evidence="9">The sequence shown here is derived from an EMBL/GenBank/DDBJ whole genome shotgun (WGS) entry which is preliminary data.</text>
</comment>
<dbReference type="Proteomes" id="UP000249130">
    <property type="component" value="Unassembled WGS sequence"/>
</dbReference>
<comment type="catalytic activity">
    <reaction evidence="4">
        <text>hydroxyacetone + NADP(+) = methylglyoxal + NADPH + H(+)</text>
        <dbReference type="Rhea" id="RHEA:27986"/>
        <dbReference type="ChEBI" id="CHEBI:15378"/>
        <dbReference type="ChEBI" id="CHEBI:17158"/>
        <dbReference type="ChEBI" id="CHEBI:27957"/>
        <dbReference type="ChEBI" id="CHEBI:57783"/>
        <dbReference type="ChEBI" id="CHEBI:58349"/>
    </reaction>
</comment>
<dbReference type="GO" id="GO:1990002">
    <property type="term" value="F:methylglyoxal reductase (NADPH) (acetol producing) activity"/>
    <property type="evidence" value="ECO:0007669"/>
    <property type="project" value="TreeGrafter"/>
</dbReference>
<evidence type="ECO:0000256" key="3">
    <source>
        <dbReference type="ARBA" id="ARBA00023002"/>
    </source>
</evidence>
<feature type="active site" description="Proton donor" evidence="5">
    <location>
        <position position="47"/>
    </location>
</feature>
<evidence type="ECO:0000256" key="4">
    <source>
        <dbReference type="ARBA" id="ARBA00049445"/>
    </source>
</evidence>
<dbReference type="SUPFAM" id="SSF51430">
    <property type="entry name" value="NAD(P)-linked oxidoreductase"/>
    <property type="match status" value="1"/>
</dbReference>
<dbReference type="InterPro" id="IPR023210">
    <property type="entry name" value="NADP_OxRdtase_dom"/>
</dbReference>
<feature type="binding site" evidence="6">
    <location>
        <position position="105"/>
    </location>
    <ligand>
        <name>substrate</name>
    </ligand>
</feature>
<evidence type="ECO:0000256" key="2">
    <source>
        <dbReference type="ARBA" id="ARBA00022857"/>
    </source>
</evidence>
<dbReference type="PIRSF" id="PIRSF000097">
    <property type="entry name" value="AKR"/>
    <property type="match status" value="1"/>
</dbReference>
<dbReference type="OrthoDB" id="9804790at2"/>
<dbReference type="InterPro" id="IPR036812">
    <property type="entry name" value="NAD(P)_OxRdtase_dom_sf"/>
</dbReference>
<dbReference type="Gene3D" id="3.20.20.100">
    <property type="entry name" value="NADP-dependent oxidoreductase domain"/>
    <property type="match status" value="1"/>
</dbReference>
<evidence type="ECO:0000256" key="6">
    <source>
        <dbReference type="PIRSR" id="PIRSR000097-2"/>
    </source>
</evidence>
<dbReference type="PANTHER" id="PTHR43827">
    <property type="entry name" value="2,5-DIKETO-D-GLUCONIC ACID REDUCTASE"/>
    <property type="match status" value="1"/>
</dbReference>
<accession>A0A327KNW6</accession>
<keyword evidence="2" id="KW-0521">NADP</keyword>
<gene>
    <name evidence="9" type="ORF">CH341_23440</name>
</gene>
<reference evidence="9 10" key="1">
    <citation type="submission" date="2017-07" db="EMBL/GenBank/DDBJ databases">
        <title>Draft Genome Sequences of Select Purple Nonsulfur Bacteria.</title>
        <authorList>
            <person name="Lasarre B."/>
            <person name="Mckinlay J.B."/>
        </authorList>
    </citation>
    <scope>NUCLEOTIDE SEQUENCE [LARGE SCALE GENOMIC DNA]</scope>
    <source>
        <strain evidence="9 10">DSM 5909</strain>
    </source>
</reference>
<proteinExistence type="inferred from homology"/>
<dbReference type="PROSITE" id="PS00062">
    <property type="entry name" value="ALDOKETO_REDUCTASE_2"/>
    <property type="match status" value="1"/>
</dbReference>
<dbReference type="InterPro" id="IPR018170">
    <property type="entry name" value="Aldo/ket_reductase_CS"/>
</dbReference>
<protein>
    <submittedName>
        <fullName evidence="9">2,5-didehydrogluconate reductase</fullName>
    </submittedName>
</protein>